<reference evidence="3 4" key="1">
    <citation type="submission" date="2018-03" db="EMBL/GenBank/DDBJ databases">
        <title>Cross-interface Injection: A General Nanoliter Liquid Handling Method Applied to Single Cells Genome Amplification Automated Nanoliter Liquid Handling Applied to Single Cell Multiple Displacement Amplification.</title>
        <authorList>
            <person name="Yun J."/>
            <person name="Xu P."/>
            <person name="Xu J."/>
            <person name="Dai X."/>
            <person name="Wang Y."/>
            <person name="Zheng X."/>
            <person name="Cao C."/>
            <person name="Yi Q."/>
            <person name="Zhu Y."/>
            <person name="Wang L."/>
            <person name="Dong Z."/>
            <person name="Huang Y."/>
            <person name="Huang L."/>
            <person name="Du W."/>
        </authorList>
    </citation>
    <scope>NUCLEOTIDE SEQUENCE [LARGE SCALE GENOMIC DNA]</scope>
    <source>
        <strain evidence="3 4">Z-D1-2</strain>
    </source>
</reference>
<gene>
    <name evidence="3" type="ORF">C9994_12100</name>
</gene>
<evidence type="ECO:0000256" key="1">
    <source>
        <dbReference type="ARBA" id="ARBA00008791"/>
    </source>
</evidence>
<comment type="similarity">
    <text evidence="1">Belongs to the universal stress protein A family.</text>
</comment>
<dbReference type="InterPro" id="IPR006016">
    <property type="entry name" value="UspA"/>
</dbReference>
<comment type="caution">
    <text evidence="3">The sequence shown here is derived from an EMBL/GenBank/DDBJ whole genome shotgun (WGS) entry which is preliminary data.</text>
</comment>
<protein>
    <recommendedName>
        <fullName evidence="2">UspA domain-containing protein</fullName>
    </recommendedName>
</protein>
<proteinExistence type="inferred from homology"/>
<dbReference type="AlphaFoldDB" id="A0A2T4DL06"/>
<dbReference type="PRINTS" id="PR01438">
    <property type="entry name" value="UNVRSLSTRESS"/>
</dbReference>
<dbReference type="PANTHER" id="PTHR46268">
    <property type="entry name" value="STRESS RESPONSE PROTEIN NHAX"/>
    <property type="match status" value="1"/>
</dbReference>
<evidence type="ECO:0000259" key="2">
    <source>
        <dbReference type="Pfam" id="PF00582"/>
    </source>
</evidence>
<dbReference type="Proteomes" id="UP000240608">
    <property type="component" value="Unassembled WGS sequence"/>
</dbReference>
<accession>A0A2T4DL06</accession>
<evidence type="ECO:0000313" key="4">
    <source>
        <dbReference type="Proteomes" id="UP000240608"/>
    </source>
</evidence>
<sequence length="275" mass="31740">MDKVLCPVDFSEYSLNALEYAANLLQIRKGNLTLLHIFTEEEFSKSVRSDHPENNFSSLKEHVLEKLRLLSENTEDTFNINCTYNLSIGGVDKTIANYAESNDFDYIVMGTLGSGYNQQTIIGSQTMRTVAEAKTPVITVPIQSSFIKLESVIYASDYSDLDKLTMQKLVSFIYNFHSRIRFVHVTHTKDKTTEKNYETFKDDLETFLGHDKISYHLMEYKEDISHGIQEFVNEHHGDLLVLLKRKRNFLDKLLSSSVSKELSYFSTRPLLIYKE</sequence>
<dbReference type="Pfam" id="PF00582">
    <property type="entry name" value="Usp"/>
    <property type="match status" value="2"/>
</dbReference>
<dbReference type="SUPFAM" id="SSF52402">
    <property type="entry name" value="Adenine nucleotide alpha hydrolases-like"/>
    <property type="match status" value="2"/>
</dbReference>
<evidence type="ECO:0000313" key="3">
    <source>
        <dbReference type="EMBL" id="PTB94485.1"/>
    </source>
</evidence>
<dbReference type="Gene3D" id="3.40.50.620">
    <property type="entry name" value="HUPs"/>
    <property type="match status" value="2"/>
</dbReference>
<name>A0A2T4DL06_9BACT</name>
<dbReference type="InterPro" id="IPR006015">
    <property type="entry name" value="Universal_stress_UspA"/>
</dbReference>
<organism evidence="3 4">
    <name type="scientific">Marivirga lumbricoides</name>
    <dbReference type="NCBI Taxonomy" id="1046115"/>
    <lineage>
        <taxon>Bacteria</taxon>
        <taxon>Pseudomonadati</taxon>
        <taxon>Bacteroidota</taxon>
        <taxon>Cytophagia</taxon>
        <taxon>Cytophagales</taxon>
        <taxon>Marivirgaceae</taxon>
        <taxon>Marivirga</taxon>
    </lineage>
</organism>
<dbReference type="EMBL" id="PYVU01000130">
    <property type="protein sequence ID" value="PTB94485.1"/>
    <property type="molecule type" value="Genomic_DNA"/>
</dbReference>
<feature type="domain" description="UspA" evidence="2">
    <location>
        <begin position="151"/>
        <end position="274"/>
    </location>
</feature>
<dbReference type="CDD" id="cd00293">
    <property type="entry name" value="USP-like"/>
    <property type="match status" value="2"/>
</dbReference>
<dbReference type="PANTHER" id="PTHR46268:SF6">
    <property type="entry name" value="UNIVERSAL STRESS PROTEIN UP12"/>
    <property type="match status" value="1"/>
</dbReference>
<dbReference type="InterPro" id="IPR014729">
    <property type="entry name" value="Rossmann-like_a/b/a_fold"/>
</dbReference>
<feature type="domain" description="UspA" evidence="2">
    <location>
        <begin position="2"/>
        <end position="141"/>
    </location>
</feature>